<dbReference type="EMBL" id="LXQA010388079">
    <property type="protein sequence ID" value="MCI48555.1"/>
    <property type="molecule type" value="Genomic_DNA"/>
</dbReference>
<proteinExistence type="predicted"/>
<evidence type="ECO:0000313" key="2">
    <source>
        <dbReference type="Proteomes" id="UP000265520"/>
    </source>
</evidence>
<evidence type="ECO:0000313" key="1">
    <source>
        <dbReference type="EMBL" id="MCI48555.1"/>
    </source>
</evidence>
<organism evidence="1 2">
    <name type="scientific">Trifolium medium</name>
    <dbReference type="NCBI Taxonomy" id="97028"/>
    <lineage>
        <taxon>Eukaryota</taxon>
        <taxon>Viridiplantae</taxon>
        <taxon>Streptophyta</taxon>
        <taxon>Embryophyta</taxon>
        <taxon>Tracheophyta</taxon>
        <taxon>Spermatophyta</taxon>
        <taxon>Magnoliopsida</taxon>
        <taxon>eudicotyledons</taxon>
        <taxon>Gunneridae</taxon>
        <taxon>Pentapetalae</taxon>
        <taxon>rosids</taxon>
        <taxon>fabids</taxon>
        <taxon>Fabales</taxon>
        <taxon>Fabaceae</taxon>
        <taxon>Papilionoideae</taxon>
        <taxon>50 kb inversion clade</taxon>
        <taxon>NPAAA clade</taxon>
        <taxon>Hologalegina</taxon>
        <taxon>IRL clade</taxon>
        <taxon>Trifolieae</taxon>
        <taxon>Trifolium</taxon>
    </lineage>
</organism>
<sequence>MFAVAACEGRESIGVRVIMEGKLERFSICCKAVLCATAANRATGDGKTLIS</sequence>
<comment type="caution">
    <text evidence="1">The sequence shown here is derived from an EMBL/GenBank/DDBJ whole genome shotgun (WGS) entry which is preliminary data.</text>
</comment>
<protein>
    <submittedName>
        <fullName evidence="1">Uncharacterized protein</fullName>
    </submittedName>
</protein>
<dbReference type="Proteomes" id="UP000265520">
    <property type="component" value="Unassembled WGS sequence"/>
</dbReference>
<reference evidence="1 2" key="1">
    <citation type="journal article" date="2018" name="Front. Plant Sci.">
        <title>Red Clover (Trifolium pratense) and Zigzag Clover (T. medium) - A Picture of Genomic Similarities and Differences.</title>
        <authorList>
            <person name="Dluhosova J."/>
            <person name="Istvanek J."/>
            <person name="Nedelnik J."/>
            <person name="Repkova J."/>
        </authorList>
    </citation>
    <scope>NUCLEOTIDE SEQUENCE [LARGE SCALE GENOMIC DNA]</scope>
    <source>
        <strain evidence="2">cv. 10/8</strain>
        <tissue evidence="1">Leaf</tissue>
    </source>
</reference>
<feature type="non-terminal residue" evidence="1">
    <location>
        <position position="51"/>
    </location>
</feature>
<dbReference type="AlphaFoldDB" id="A0A392SKR7"/>
<accession>A0A392SKR7</accession>
<keyword evidence="2" id="KW-1185">Reference proteome</keyword>
<name>A0A392SKR7_9FABA</name>